<dbReference type="EMBL" id="BGZK01002397">
    <property type="protein sequence ID" value="GBP93612.1"/>
    <property type="molecule type" value="Genomic_DNA"/>
</dbReference>
<organism evidence="2 3">
    <name type="scientific">Eumeta variegata</name>
    <name type="common">Bagworm moth</name>
    <name type="synonym">Eumeta japonica</name>
    <dbReference type="NCBI Taxonomy" id="151549"/>
    <lineage>
        <taxon>Eukaryota</taxon>
        <taxon>Metazoa</taxon>
        <taxon>Ecdysozoa</taxon>
        <taxon>Arthropoda</taxon>
        <taxon>Hexapoda</taxon>
        <taxon>Insecta</taxon>
        <taxon>Pterygota</taxon>
        <taxon>Neoptera</taxon>
        <taxon>Endopterygota</taxon>
        <taxon>Lepidoptera</taxon>
        <taxon>Glossata</taxon>
        <taxon>Ditrysia</taxon>
        <taxon>Tineoidea</taxon>
        <taxon>Psychidae</taxon>
        <taxon>Oiketicinae</taxon>
        <taxon>Eumeta</taxon>
    </lineage>
</organism>
<feature type="compositionally biased region" description="Basic residues" evidence="1">
    <location>
        <begin position="67"/>
        <end position="81"/>
    </location>
</feature>
<sequence length="138" mass="14740">MIILSRTLSKSPGADAGDTSPTDICRSPNRIVSVSSNYANQRRASGAHTWRAQVYALGPSPRPAAARPRRARPAPAARRRPLTSASDARRTRRPKAGKTPAVFQYAAAARRDVEKVVNAANFHGGPLRGTAHGLFNCG</sequence>
<reference evidence="2 3" key="1">
    <citation type="journal article" date="2019" name="Commun. Biol.">
        <title>The bagworm genome reveals a unique fibroin gene that provides high tensile strength.</title>
        <authorList>
            <person name="Kono N."/>
            <person name="Nakamura H."/>
            <person name="Ohtoshi R."/>
            <person name="Tomita M."/>
            <person name="Numata K."/>
            <person name="Arakawa K."/>
        </authorList>
    </citation>
    <scope>NUCLEOTIDE SEQUENCE [LARGE SCALE GENOMIC DNA]</scope>
</reference>
<name>A0A4C2A1I2_EUMVA</name>
<dbReference type="Proteomes" id="UP000299102">
    <property type="component" value="Unassembled WGS sequence"/>
</dbReference>
<feature type="region of interest" description="Disordered" evidence="1">
    <location>
        <begin position="56"/>
        <end position="101"/>
    </location>
</feature>
<feature type="region of interest" description="Disordered" evidence="1">
    <location>
        <begin position="1"/>
        <end position="28"/>
    </location>
</feature>
<proteinExistence type="predicted"/>
<keyword evidence="3" id="KW-1185">Reference proteome</keyword>
<evidence type="ECO:0000256" key="1">
    <source>
        <dbReference type="SAM" id="MobiDB-lite"/>
    </source>
</evidence>
<accession>A0A4C2A1I2</accession>
<evidence type="ECO:0000313" key="3">
    <source>
        <dbReference type="Proteomes" id="UP000299102"/>
    </source>
</evidence>
<gene>
    <name evidence="2" type="ORF">EVAR_68547_1</name>
</gene>
<protein>
    <submittedName>
        <fullName evidence="2">Uncharacterized protein</fullName>
    </submittedName>
</protein>
<evidence type="ECO:0000313" key="2">
    <source>
        <dbReference type="EMBL" id="GBP93612.1"/>
    </source>
</evidence>
<dbReference type="AlphaFoldDB" id="A0A4C2A1I2"/>
<comment type="caution">
    <text evidence="2">The sequence shown here is derived from an EMBL/GenBank/DDBJ whole genome shotgun (WGS) entry which is preliminary data.</text>
</comment>
<feature type="compositionally biased region" description="Polar residues" evidence="1">
    <location>
        <begin position="1"/>
        <end position="10"/>
    </location>
</feature>